<reference evidence="9 10" key="1">
    <citation type="submission" date="2017-03" db="EMBL/GenBank/DDBJ databases">
        <title>Complete genome sequence of the novel DNRA strain Pseudomonas sp. S-6-2 isolated from Chinese polluted river sediment. Journal of Biotechnology.</title>
        <authorList>
            <person name="Li J."/>
            <person name="Xiang F."/>
            <person name="Wang L."/>
            <person name="Xi L."/>
            <person name="Liu J."/>
        </authorList>
    </citation>
    <scope>NUCLEOTIDE SEQUENCE [LARGE SCALE GENOMIC DNA]</scope>
    <source>
        <strain evidence="9 10">S-6-2</strain>
    </source>
</reference>
<evidence type="ECO:0000256" key="8">
    <source>
        <dbReference type="SAM" id="Phobius"/>
    </source>
</evidence>
<keyword evidence="6 8" id="KW-0472">Membrane</keyword>
<gene>
    <name evidence="9" type="ORF">BVH74_13055</name>
</gene>
<evidence type="ECO:0000256" key="4">
    <source>
        <dbReference type="ARBA" id="ARBA00022692"/>
    </source>
</evidence>
<dbReference type="KEGG" id="ppha:BVH74_13055"/>
<evidence type="ECO:0000256" key="3">
    <source>
        <dbReference type="ARBA" id="ARBA00022475"/>
    </source>
</evidence>
<dbReference type="Pfam" id="PF02472">
    <property type="entry name" value="ExbD"/>
    <property type="match status" value="1"/>
</dbReference>
<feature type="transmembrane region" description="Helical" evidence="8">
    <location>
        <begin position="12"/>
        <end position="31"/>
    </location>
</feature>
<dbReference type="AlphaFoldDB" id="A0A1V0B6S7"/>
<keyword evidence="4 7" id="KW-0812">Transmembrane</keyword>
<dbReference type="PANTHER" id="PTHR30558">
    <property type="entry name" value="EXBD MEMBRANE COMPONENT OF PMF-DRIVEN MACROMOLECULE IMPORT SYSTEM"/>
    <property type="match status" value="1"/>
</dbReference>
<dbReference type="GO" id="GO:0015031">
    <property type="term" value="P:protein transport"/>
    <property type="evidence" value="ECO:0007669"/>
    <property type="project" value="UniProtKB-KW"/>
</dbReference>
<proteinExistence type="inferred from homology"/>
<keyword evidence="7" id="KW-0813">Transport</keyword>
<evidence type="ECO:0000256" key="5">
    <source>
        <dbReference type="ARBA" id="ARBA00022989"/>
    </source>
</evidence>
<evidence type="ECO:0000313" key="10">
    <source>
        <dbReference type="Proteomes" id="UP000243488"/>
    </source>
</evidence>
<evidence type="ECO:0000313" key="9">
    <source>
        <dbReference type="EMBL" id="AQZ95619.1"/>
    </source>
</evidence>
<keyword evidence="5 8" id="KW-1133">Transmembrane helix</keyword>
<name>A0A1V0B6S7_9GAMM</name>
<evidence type="ECO:0000256" key="2">
    <source>
        <dbReference type="ARBA" id="ARBA00005811"/>
    </source>
</evidence>
<dbReference type="Proteomes" id="UP000243488">
    <property type="component" value="Chromosome"/>
</dbReference>
<dbReference type="Gene3D" id="3.30.420.270">
    <property type="match status" value="1"/>
</dbReference>
<evidence type="ECO:0000256" key="1">
    <source>
        <dbReference type="ARBA" id="ARBA00004162"/>
    </source>
</evidence>
<comment type="subcellular location">
    <subcellularLocation>
        <location evidence="1">Cell membrane</location>
        <topology evidence="1">Single-pass membrane protein</topology>
    </subcellularLocation>
    <subcellularLocation>
        <location evidence="7">Cell membrane</location>
        <topology evidence="7">Single-pass type II membrane protein</topology>
    </subcellularLocation>
</comment>
<comment type="similarity">
    <text evidence="2 7">Belongs to the ExbD/TolR family.</text>
</comment>
<dbReference type="GO" id="GO:0022857">
    <property type="term" value="F:transmembrane transporter activity"/>
    <property type="evidence" value="ECO:0007669"/>
    <property type="project" value="InterPro"/>
</dbReference>
<sequence length="143" mass="15573">MQFRRQRPEEVGVNLTPLIDVVFLLLIFFMVTTTFTRETQLKVDLPQAASGEPVEQDLQVIELTISAAGEVAVNEQVLANPSLDNLKRALQRESAGNTELPLVITADGQAPHQAVVTAMDAAGQLGFSRLRLTTSEMQSDGQP</sequence>
<dbReference type="PANTHER" id="PTHR30558:SF3">
    <property type="entry name" value="BIOPOLYMER TRANSPORT PROTEIN EXBD-RELATED"/>
    <property type="match status" value="1"/>
</dbReference>
<organism evidence="9 10">
    <name type="scientific">Halopseudomonas phragmitis</name>
    <dbReference type="NCBI Taxonomy" id="1931241"/>
    <lineage>
        <taxon>Bacteria</taxon>
        <taxon>Pseudomonadati</taxon>
        <taxon>Pseudomonadota</taxon>
        <taxon>Gammaproteobacteria</taxon>
        <taxon>Pseudomonadales</taxon>
        <taxon>Pseudomonadaceae</taxon>
        <taxon>Halopseudomonas</taxon>
    </lineage>
</organism>
<evidence type="ECO:0000256" key="6">
    <source>
        <dbReference type="ARBA" id="ARBA00023136"/>
    </source>
</evidence>
<evidence type="ECO:0000256" key="7">
    <source>
        <dbReference type="RuleBase" id="RU003879"/>
    </source>
</evidence>
<dbReference type="STRING" id="1931241.BVH74_13055"/>
<keyword evidence="10" id="KW-1185">Reference proteome</keyword>
<dbReference type="RefSeq" id="WP_080050487.1">
    <property type="nucleotide sequence ID" value="NZ_CP020100.1"/>
</dbReference>
<protein>
    <submittedName>
        <fullName evidence="9">Biopolymer transporter ExbD</fullName>
    </submittedName>
</protein>
<accession>A0A1V0B6S7</accession>
<dbReference type="EMBL" id="CP020100">
    <property type="protein sequence ID" value="AQZ95619.1"/>
    <property type="molecule type" value="Genomic_DNA"/>
</dbReference>
<dbReference type="GO" id="GO:0005886">
    <property type="term" value="C:plasma membrane"/>
    <property type="evidence" value="ECO:0007669"/>
    <property type="project" value="UniProtKB-SubCell"/>
</dbReference>
<keyword evidence="3" id="KW-1003">Cell membrane</keyword>
<keyword evidence="7" id="KW-0653">Protein transport</keyword>
<dbReference type="InterPro" id="IPR003400">
    <property type="entry name" value="ExbD"/>
</dbReference>